<dbReference type="EMBL" id="AVOT02031453">
    <property type="protein sequence ID" value="MBW0524988.1"/>
    <property type="molecule type" value="Genomic_DNA"/>
</dbReference>
<evidence type="ECO:0000313" key="1">
    <source>
        <dbReference type="EMBL" id="MBW0524988.1"/>
    </source>
</evidence>
<dbReference type="OrthoDB" id="8892477at2759"/>
<organism evidence="1 2">
    <name type="scientific">Austropuccinia psidii MF-1</name>
    <dbReference type="NCBI Taxonomy" id="1389203"/>
    <lineage>
        <taxon>Eukaryota</taxon>
        <taxon>Fungi</taxon>
        <taxon>Dikarya</taxon>
        <taxon>Basidiomycota</taxon>
        <taxon>Pucciniomycotina</taxon>
        <taxon>Pucciniomycetes</taxon>
        <taxon>Pucciniales</taxon>
        <taxon>Sphaerophragmiaceae</taxon>
        <taxon>Austropuccinia</taxon>
    </lineage>
</organism>
<dbReference type="AlphaFoldDB" id="A0A9Q3ENF3"/>
<protein>
    <submittedName>
        <fullName evidence="1">Uncharacterized protein</fullName>
    </submittedName>
</protein>
<dbReference type="Proteomes" id="UP000765509">
    <property type="component" value="Unassembled WGS sequence"/>
</dbReference>
<keyword evidence="2" id="KW-1185">Reference proteome</keyword>
<reference evidence="1" key="1">
    <citation type="submission" date="2021-03" db="EMBL/GenBank/DDBJ databases">
        <title>Draft genome sequence of rust myrtle Austropuccinia psidii MF-1, a brazilian biotype.</title>
        <authorList>
            <person name="Quecine M.C."/>
            <person name="Pachon D.M.R."/>
            <person name="Bonatelli M.L."/>
            <person name="Correr F.H."/>
            <person name="Franceschini L.M."/>
            <person name="Leite T.F."/>
            <person name="Margarido G.R.A."/>
            <person name="Almeida C.A."/>
            <person name="Ferrarezi J.A."/>
            <person name="Labate C.A."/>
        </authorList>
    </citation>
    <scope>NUCLEOTIDE SEQUENCE</scope>
    <source>
        <strain evidence="1">MF-1</strain>
    </source>
</reference>
<comment type="caution">
    <text evidence="1">The sequence shown here is derived from an EMBL/GenBank/DDBJ whole genome shotgun (WGS) entry which is preliminary data.</text>
</comment>
<name>A0A9Q3ENF3_9BASI</name>
<gene>
    <name evidence="1" type="ORF">O181_064703</name>
</gene>
<sequence>MIIRFSSYGPEFQESEGFKHDQCILIPALELAYKTSIHSSTGKTPEMLKKGWSPRLPYETLKKNLVDTYPTARSFKMMLDKATHHSYRFMQYSFKYAKESWEKSQKPTNFKIAYFVLVLTLNFNNIKGPKKLKYAFAGSFMINALHGPKAVQLELTGELMNKHPAFPVCLIKPYSSSEKGLFLLRNEPKLEIPL</sequence>
<proteinExistence type="predicted"/>
<accession>A0A9Q3ENF3</accession>
<evidence type="ECO:0000313" key="2">
    <source>
        <dbReference type="Proteomes" id="UP000765509"/>
    </source>
</evidence>